<comment type="caution">
    <text evidence="1">The sequence shown here is derived from an EMBL/GenBank/DDBJ whole genome shotgun (WGS) entry which is preliminary data.</text>
</comment>
<protein>
    <submittedName>
        <fullName evidence="1">Uncharacterized protein</fullName>
    </submittedName>
</protein>
<dbReference type="AlphaFoldDB" id="A0A835C9N5"/>
<evidence type="ECO:0000313" key="2">
    <source>
        <dbReference type="Proteomes" id="UP000634136"/>
    </source>
</evidence>
<name>A0A835C9N5_9FABA</name>
<organism evidence="1 2">
    <name type="scientific">Senna tora</name>
    <dbReference type="NCBI Taxonomy" id="362788"/>
    <lineage>
        <taxon>Eukaryota</taxon>
        <taxon>Viridiplantae</taxon>
        <taxon>Streptophyta</taxon>
        <taxon>Embryophyta</taxon>
        <taxon>Tracheophyta</taxon>
        <taxon>Spermatophyta</taxon>
        <taxon>Magnoliopsida</taxon>
        <taxon>eudicotyledons</taxon>
        <taxon>Gunneridae</taxon>
        <taxon>Pentapetalae</taxon>
        <taxon>rosids</taxon>
        <taxon>fabids</taxon>
        <taxon>Fabales</taxon>
        <taxon>Fabaceae</taxon>
        <taxon>Caesalpinioideae</taxon>
        <taxon>Cassia clade</taxon>
        <taxon>Senna</taxon>
    </lineage>
</organism>
<accession>A0A835C9N5</accession>
<sequence>MLGSSLMPLLVTQNYQGNGMGIKPHYVWFIKCKGKRQVGSFYVGKLSSIFNHREREDGGAIGHRGQRWPMVVVWSEVGDNDGMRWPETAVMEEINKGTNIPREKNVAQTFNDSDGLTNPNTFNGDAREMTAARERPMCSGDDCSLTFN</sequence>
<dbReference type="EMBL" id="JAAIUW010000004">
    <property type="protein sequence ID" value="KAF7834226.1"/>
    <property type="molecule type" value="Genomic_DNA"/>
</dbReference>
<gene>
    <name evidence="1" type="ORF">G2W53_009085</name>
</gene>
<evidence type="ECO:0000313" key="1">
    <source>
        <dbReference type="EMBL" id="KAF7834226.1"/>
    </source>
</evidence>
<dbReference type="Proteomes" id="UP000634136">
    <property type="component" value="Unassembled WGS sequence"/>
</dbReference>
<reference evidence="1" key="1">
    <citation type="submission" date="2020-09" db="EMBL/GenBank/DDBJ databases">
        <title>Genome-Enabled Discovery of Anthraquinone Biosynthesis in Senna tora.</title>
        <authorList>
            <person name="Kang S.-H."/>
            <person name="Pandey R.P."/>
            <person name="Lee C.-M."/>
            <person name="Sim J.-S."/>
            <person name="Jeong J.-T."/>
            <person name="Choi B.-S."/>
            <person name="Jung M."/>
            <person name="Ginzburg D."/>
            <person name="Zhao K."/>
            <person name="Won S.Y."/>
            <person name="Oh T.-J."/>
            <person name="Yu Y."/>
            <person name="Kim N.-H."/>
            <person name="Lee O.R."/>
            <person name="Lee T.-H."/>
            <person name="Bashyal P."/>
            <person name="Kim T.-S."/>
            <person name="Lee W.-H."/>
            <person name="Kawkins C."/>
            <person name="Kim C.-K."/>
            <person name="Kim J.S."/>
            <person name="Ahn B.O."/>
            <person name="Rhee S.Y."/>
            <person name="Sohng J.K."/>
        </authorList>
    </citation>
    <scope>NUCLEOTIDE SEQUENCE</scope>
    <source>
        <tissue evidence="1">Leaf</tissue>
    </source>
</reference>
<keyword evidence="2" id="KW-1185">Reference proteome</keyword>
<proteinExistence type="predicted"/>